<reference evidence="2" key="1">
    <citation type="submission" date="2006-10" db="EMBL/GenBank/DDBJ databases">
        <authorList>
            <person name="Amadeo P."/>
            <person name="Zhao Q."/>
            <person name="Wortman J."/>
            <person name="Fraser-Liggett C."/>
            <person name="Carlton J."/>
        </authorList>
    </citation>
    <scope>NUCLEOTIDE SEQUENCE</scope>
    <source>
        <strain evidence="2">G3</strain>
    </source>
</reference>
<evidence type="ECO:0000256" key="1">
    <source>
        <dbReference type="SAM" id="MobiDB-lite"/>
    </source>
</evidence>
<protein>
    <submittedName>
        <fullName evidence="2">Uncharacterized protein</fullName>
    </submittedName>
</protein>
<dbReference type="SMR" id="A2EPY0"/>
<feature type="region of interest" description="Disordered" evidence="1">
    <location>
        <begin position="110"/>
        <end position="258"/>
    </location>
</feature>
<proteinExistence type="predicted"/>
<gene>
    <name evidence="2" type="ORF">TVAG_337100</name>
</gene>
<dbReference type="Proteomes" id="UP000001542">
    <property type="component" value="Unassembled WGS sequence"/>
</dbReference>
<dbReference type="VEuPathDB" id="TrichDB:TVAG_TEG_DS113452_3_3"/>
<organism evidence="2 3">
    <name type="scientific">Trichomonas vaginalis (strain ATCC PRA-98 / G3)</name>
    <dbReference type="NCBI Taxonomy" id="412133"/>
    <lineage>
        <taxon>Eukaryota</taxon>
        <taxon>Metamonada</taxon>
        <taxon>Parabasalia</taxon>
        <taxon>Trichomonadida</taxon>
        <taxon>Trichomonadidae</taxon>
        <taxon>Trichomonas</taxon>
    </lineage>
</organism>
<dbReference type="VEuPathDB" id="TrichDB:TVAGG3_0359440"/>
<dbReference type="AlphaFoldDB" id="A2EPY0"/>
<evidence type="ECO:0000313" key="3">
    <source>
        <dbReference type="Proteomes" id="UP000001542"/>
    </source>
</evidence>
<dbReference type="InParanoid" id="A2EPY0"/>
<dbReference type="KEGG" id="tva:4763184"/>
<keyword evidence="3" id="KW-1185">Reference proteome</keyword>
<dbReference type="EMBL" id="DS113452">
    <property type="protein sequence ID" value="EAY05318.1"/>
    <property type="molecule type" value="Genomic_DNA"/>
</dbReference>
<name>A2EPY0_TRIV3</name>
<reference evidence="2" key="2">
    <citation type="journal article" date="2007" name="Science">
        <title>Draft genome sequence of the sexually transmitted pathogen Trichomonas vaginalis.</title>
        <authorList>
            <person name="Carlton J.M."/>
            <person name="Hirt R.P."/>
            <person name="Silva J.C."/>
            <person name="Delcher A.L."/>
            <person name="Schatz M."/>
            <person name="Zhao Q."/>
            <person name="Wortman J.R."/>
            <person name="Bidwell S.L."/>
            <person name="Alsmark U.C.M."/>
            <person name="Besteiro S."/>
            <person name="Sicheritz-Ponten T."/>
            <person name="Noel C.J."/>
            <person name="Dacks J.B."/>
            <person name="Foster P.G."/>
            <person name="Simillion C."/>
            <person name="Van de Peer Y."/>
            <person name="Miranda-Saavedra D."/>
            <person name="Barton G.J."/>
            <person name="Westrop G.D."/>
            <person name="Mueller S."/>
            <person name="Dessi D."/>
            <person name="Fiori P.L."/>
            <person name="Ren Q."/>
            <person name="Paulsen I."/>
            <person name="Zhang H."/>
            <person name="Bastida-Corcuera F.D."/>
            <person name="Simoes-Barbosa A."/>
            <person name="Brown M.T."/>
            <person name="Hayes R.D."/>
            <person name="Mukherjee M."/>
            <person name="Okumura C.Y."/>
            <person name="Schneider R."/>
            <person name="Smith A.J."/>
            <person name="Vanacova S."/>
            <person name="Villalvazo M."/>
            <person name="Haas B.J."/>
            <person name="Pertea M."/>
            <person name="Feldblyum T.V."/>
            <person name="Utterback T.R."/>
            <person name="Shu C.L."/>
            <person name="Osoegawa K."/>
            <person name="de Jong P.J."/>
            <person name="Hrdy I."/>
            <person name="Horvathova L."/>
            <person name="Zubacova Z."/>
            <person name="Dolezal P."/>
            <person name="Malik S.B."/>
            <person name="Logsdon J.M. Jr."/>
            <person name="Henze K."/>
            <person name="Gupta A."/>
            <person name="Wang C.C."/>
            <person name="Dunne R.L."/>
            <person name="Upcroft J.A."/>
            <person name="Upcroft P."/>
            <person name="White O."/>
            <person name="Salzberg S.L."/>
            <person name="Tang P."/>
            <person name="Chiu C.-H."/>
            <person name="Lee Y.-S."/>
            <person name="Embley T.M."/>
            <person name="Coombs G.H."/>
            <person name="Mottram J.C."/>
            <person name="Tachezy J."/>
            <person name="Fraser-Liggett C.M."/>
            <person name="Johnson P.J."/>
        </authorList>
    </citation>
    <scope>NUCLEOTIDE SEQUENCE [LARGE SCALE GENOMIC DNA]</scope>
    <source>
        <strain evidence="2">G3</strain>
    </source>
</reference>
<sequence>MNLYTLVDSAWLETALAQIQRRTPLAIVLTNVPLVNNTIRSSINKITFYKALLCNRLITIEEYLHHTYKLQEFTTFYIKYNNRLYECSSILKHRDDTLLTDYLILQSSNDSRIQEEPSSASTPLQRQLSSASTTNSVPQQQLSTANAPLQSPLSANTPPQRQLSANAPLQRQLSLASSTNTPHSHNSLPSLPHNDSSLPTLFDSNNSLPTPRHNSSSWPTLFHSNNSLPTPRRSNNSLPTPRHNANSLPTLLFNASFH</sequence>
<feature type="compositionally biased region" description="Polar residues" evidence="1">
    <location>
        <begin position="110"/>
        <end position="249"/>
    </location>
</feature>
<dbReference type="RefSeq" id="XP_001317541.1">
    <property type="nucleotide sequence ID" value="XM_001317506.1"/>
</dbReference>
<evidence type="ECO:0000313" key="2">
    <source>
        <dbReference type="EMBL" id="EAY05318.1"/>
    </source>
</evidence>
<accession>A2EPY0</accession>